<comment type="caution">
    <text evidence="10">The sequence shown here is derived from an EMBL/GenBank/DDBJ whole genome shotgun (WGS) entry which is preliminary data.</text>
</comment>
<evidence type="ECO:0000256" key="5">
    <source>
        <dbReference type="SAM" id="MobiDB-lite"/>
    </source>
</evidence>
<gene>
    <name evidence="10" type="ORF">LTR91_019086</name>
</gene>
<dbReference type="InterPro" id="IPR001117">
    <property type="entry name" value="Cu-oxidase_2nd"/>
</dbReference>
<dbReference type="GO" id="GO:0005507">
    <property type="term" value="F:copper ion binding"/>
    <property type="evidence" value="ECO:0007669"/>
    <property type="project" value="InterPro"/>
</dbReference>
<feature type="domain" description="Plastocyanin-like" evidence="7">
    <location>
        <begin position="226"/>
        <end position="375"/>
    </location>
</feature>
<keyword evidence="11" id="KW-1185">Reference proteome</keyword>
<sequence>MPSLRNILAAVLPLACTAVVDAAGPGRRNVKSLHGLPQENTNGGSQLGTFSAPTYPQWMDGPHPGGSQTPWGNRNAQNCNPYNPNDIPNTGVTRHYSWTVTNTTMAPDGVELAMLVANGAFPGETIEANWGDWIEVAVTNGFTVEGTSIHWHGFLQTGTPYMDGTPGVTQCPIAPGKTFTYRFRAELYGTSWWHGHYSAQYVNGLSGAIIIHGPASDSNYDIDVGPVFLSDWFHDYENNLIEDIFYATETCVPHCPPMSNNMLIQGKNNYPCNTTSLPCTPNAGLASFKFQTGKKHRLRLINHAAEALLFFSIDGYTMSVIANDFVPIEPYETDLVVMGVGQRTDVIVTGKDNAQESVYMRVTEGPSGLGPAGKTGCSLNTGVSIEATAPIYYQEADTSILPNTTSAINGSRYLFPTNCGNTPLQSTIPSYAMEVKQPDKTLAFLMTGNYNATGAFVWYMNNVTFFGDYNDPILYEAKLGNTDNFTTERQVYDMGNATVLRLVLTSVGFPASHPMHIHGHNMQVLAEGVGSWDGTTIINPSNPMRRDTQIVRPNGYLVVQIELTNPGVWAFHCHVAWHISEGMNINILERPADVKGEVALPYVMAETCRDWAAWTGGHVVPQIDSGL</sequence>
<dbReference type="Pfam" id="PF07732">
    <property type="entry name" value="Cu-oxidase_3"/>
    <property type="match status" value="1"/>
</dbReference>
<dbReference type="Pfam" id="PF07731">
    <property type="entry name" value="Cu-oxidase_2"/>
    <property type="match status" value="1"/>
</dbReference>
<evidence type="ECO:0000256" key="6">
    <source>
        <dbReference type="SAM" id="SignalP"/>
    </source>
</evidence>
<dbReference type="InterPro" id="IPR011706">
    <property type="entry name" value="Cu-oxidase_C"/>
</dbReference>
<dbReference type="Gene3D" id="2.60.40.420">
    <property type="entry name" value="Cupredoxins - blue copper proteins"/>
    <property type="match status" value="3"/>
</dbReference>
<evidence type="ECO:0000256" key="4">
    <source>
        <dbReference type="ARBA" id="ARBA00023008"/>
    </source>
</evidence>
<feature type="signal peptide" evidence="6">
    <location>
        <begin position="1"/>
        <end position="22"/>
    </location>
</feature>
<keyword evidence="3" id="KW-0560">Oxidoreductase</keyword>
<evidence type="ECO:0000313" key="10">
    <source>
        <dbReference type="EMBL" id="KAK0963221.1"/>
    </source>
</evidence>
<name>A0AAN6HCN7_9PEZI</name>
<reference evidence="10" key="1">
    <citation type="submission" date="2023-06" db="EMBL/GenBank/DDBJ databases">
        <title>Black Yeasts Isolated from many extreme environments.</title>
        <authorList>
            <person name="Coleine C."/>
            <person name="Stajich J.E."/>
            <person name="Selbmann L."/>
        </authorList>
    </citation>
    <scope>NUCLEOTIDE SEQUENCE</scope>
    <source>
        <strain evidence="10">CCFEE 5200</strain>
    </source>
</reference>
<evidence type="ECO:0000256" key="1">
    <source>
        <dbReference type="ARBA" id="ARBA00010609"/>
    </source>
</evidence>
<dbReference type="AlphaFoldDB" id="A0AAN6HCN7"/>
<feature type="domain" description="Plastocyanin-like" evidence="9">
    <location>
        <begin position="100"/>
        <end position="215"/>
    </location>
</feature>
<feature type="region of interest" description="Disordered" evidence="5">
    <location>
        <begin position="30"/>
        <end position="74"/>
    </location>
</feature>
<evidence type="ECO:0000256" key="2">
    <source>
        <dbReference type="ARBA" id="ARBA00022723"/>
    </source>
</evidence>
<dbReference type="PANTHER" id="PTHR11709">
    <property type="entry name" value="MULTI-COPPER OXIDASE"/>
    <property type="match status" value="1"/>
</dbReference>
<dbReference type="PANTHER" id="PTHR11709:SF145">
    <property type="entry name" value="LCC1"/>
    <property type="match status" value="1"/>
</dbReference>
<dbReference type="InterPro" id="IPR008972">
    <property type="entry name" value="Cupredoxin"/>
</dbReference>
<feature type="compositionally biased region" description="Polar residues" evidence="5">
    <location>
        <begin position="38"/>
        <end position="54"/>
    </location>
</feature>
<keyword evidence="2" id="KW-0479">Metal-binding</keyword>
<dbReference type="GO" id="GO:0016491">
    <property type="term" value="F:oxidoreductase activity"/>
    <property type="evidence" value="ECO:0007669"/>
    <property type="project" value="UniProtKB-KW"/>
</dbReference>
<keyword evidence="4" id="KW-0186">Copper</keyword>
<feature type="chain" id="PRO_5042844913" description="Laccase-2" evidence="6">
    <location>
        <begin position="23"/>
        <end position="627"/>
    </location>
</feature>
<evidence type="ECO:0008006" key="12">
    <source>
        <dbReference type="Google" id="ProtNLM"/>
    </source>
</evidence>
<comment type="similarity">
    <text evidence="1">Belongs to the multicopper oxidase family.</text>
</comment>
<dbReference type="SUPFAM" id="SSF49503">
    <property type="entry name" value="Cupredoxins"/>
    <property type="match status" value="3"/>
</dbReference>
<dbReference type="Pfam" id="PF00394">
    <property type="entry name" value="Cu-oxidase"/>
    <property type="match status" value="1"/>
</dbReference>
<dbReference type="CDD" id="cd13901">
    <property type="entry name" value="CuRO_3_MaLCC_like"/>
    <property type="match status" value="1"/>
</dbReference>
<dbReference type="Proteomes" id="UP001175353">
    <property type="component" value="Unassembled WGS sequence"/>
</dbReference>
<dbReference type="CDD" id="cd13854">
    <property type="entry name" value="CuRO_1_MaLCC_like"/>
    <property type="match status" value="1"/>
</dbReference>
<dbReference type="EMBL" id="JAUJLE010000280">
    <property type="protein sequence ID" value="KAK0963221.1"/>
    <property type="molecule type" value="Genomic_DNA"/>
</dbReference>
<proteinExistence type="inferred from homology"/>
<dbReference type="InterPro" id="IPR045087">
    <property type="entry name" value="Cu-oxidase_fam"/>
</dbReference>
<dbReference type="FunFam" id="2.60.40.420:FF:000021">
    <property type="entry name" value="Extracellular dihydrogeodin oxidase/laccase"/>
    <property type="match status" value="1"/>
</dbReference>
<evidence type="ECO:0000313" key="11">
    <source>
        <dbReference type="Proteomes" id="UP001175353"/>
    </source>
</evidence>
<evidence type="ECO:0000259" key="7">
    <source>
        <dbReference type="Pfam" id="PF00394"/>
    </source>
</evidence>
<dbReference type="PROSITE" id="PS00080">
    <property type="entry name" value="MULTICOPPER_OXIDASE2"/>
    <property type="match status" value="1"/>
</dbReference>
<dbReference type="InterPro" id="IPR011707">
    <property type="entry name" value="Cu-oxidase-like_N"/>
</dbReference>
<protein>
    <recommendedName>
        <fullName evidence="12">Laccase-2</fullName>
    </recommendedName>
</protein>
<dbReference type="InterPro" id="IPR002355">
    <property type="entry name" value="Cu_oxidase_Cu_BS"/>
</dbReference>
<evidence type="ECO:0000256" key="3">
    <source>
        <dbReference type="ARBA" id="ARBA00023002"/>
    </source>
</evidence>
<evidence type="ECO:0000259" key="8">
    <source>
        <dbReference type="Pfam" id="PF07731"/>
    </source>
</evidence>
<feature type="domain" description="Plastocyanin-like" evidence="8">
    <location>
        <begin position="476"/>
        <end position="592"/>
    </location>
</feature>
<accession>A0AAN6HCN7</accession>
<keyword evidence="6" id="KW-0732">Signal</keyword>
<organism evidence="10 11">
    <name type="scientific">Friedmanniomyces endolithicus</name>
    <dbReference type="NCBI Taxonomy" id="329885"/>
    <lineage>
        <taxon>Eukaryota</taxon>
        <taxon>Fungi</taxon>
        <taxon>Dikarya</taxon>
        <taxon>Ascomycota</taxon>
        <taxon>Pezizomycotina</taxon>
        <taxon>Dothideomycetes</taxon>
        <taxon>Dothideomycetidae</taxon>
        <taxon>Mycosphaerellales</taxon>
        <taxon>Teratosphaeriaceae</taxon>
        <taxon>Friedmanniomyces</taxon>
    </lineage>
</organism>
<evidence type="ECO:0000259" key="9">
    <source>
        <dbReference type="Pfam" id="PF07732"/>
    </source>
</evidence>
<dbReference type="InterPro" id="IPR033138">
    <property type="entry name" value="Cu_oxidase_CS"/>
</dbReference>
<dbReference type="PROSITE" id="PS00079">
    <property type="entry name" value="MULTICOPPER_OXIDASE1"/>
    <property type="match status" value="1"/>
</dbReference>